<evidence type="ECO:0000313" key="1">
    <source>
        <dbReference type="EMBL" id="OSJ36372.1"/>
    </source>
</evidence>
<organism evidence="1 2">
    <name type="scientific">Bradyrhizobium canariense</name>
    <dbReference type="NCBI Taxonomy" id="255045"/>
    <lineage>
        <taxon>Bacteria</taxon>
        <taxon>Pseudomonadati</taxon>
        <taxon>Pseudomonadota</taxon>
        <taxon>Alphaproteobacteria</taxon>
        <taxon>Hyphomicrobiales</taxon>
        <taxon>Nitrobacteraceae</taxon>
        <taxon>Bradyrhizobium</taxon>
    </lineage>
</organism>
<keyword evidence="2" id="KW-1185">Reference proteome</keyword>
<sequence>MHLPGQFCDVDGEQPFNGRLRTEIAEDDGLKSMILVDVLSRQKLRQWTQASNSDGKTLVD</sequence>
<protein>
    <recommendedName>
        <fullName evidence="3">Transposase</fullName>
    </recommendedName>
</protein>
<name>A0ABX3XBF3_9BRAD</name>
<dbReference type="EMBL" id="NAFK01000092">
    <property type="protein sequence ID" value="OSJ36372.1"/>
    <property type="molecule type" value="Genomic_DNA"/>
</dbReference>
<proteinExistence type="predicted"/>
<comment type="caution">
    <text evidence="1">The sequence shown here is derived from an EMBL/GenBank/DDBJ whole genome shotgun (WGS) entry which is preliminary data.</text>
</comment>
<reference evidence="1 2" key="1">
    <citation type="submission" date="2017-03" db="EMBL/GenBank/DDBJ databases">
        <title>Whole genome sequences of fourteen strains of Bradyrhizobium canariense and one strain of Bradyrhizobium japonicum isolated from Lupinus (Papilionoideae: Genisteae) species in Algeria.</title>
        <authorList>
            <person name="Crovadore J."/>
            <person name="Chekireb D."/>
            <person name="Brachmann A."/>
            <person name="Chablais R."/>
            <person name="Cochard B."/>
            <person name="Lefort F."/>
        </authorList>
    </citation>
    <scope>NUCLEOTIDE SEQUENCE [LARGE SCALE GENOMIC DNA]</scope>
    <source>
        <strain evidence="1 2">UBMAN05</strain>
    </source>
</reference>
<gene>
    <name evidence="1" type="ORF">BST63_00770</name>
</gene>
<evidence type="ECO:0000313" key="2">
    <source>
        <dbReference type="Proteomes" id="UP000193884"/>
    </source>
</evidence>
<evidence type="ECO:0008006" key="3">
    <source>
        <dbReference type="Google" id="ProtNLM"/>
    </source>
</evidence>
<dbReference type="Proteomes" id="UP000193884">
    <property type="component" value="Unassembled WGS sequence"/>
</dbReference>
<accession>A0ABX3XBF3</accession>